<dbReference type="InterPro" id="IPR045474">
    <property type="entry name" value="GEVED"/>
</dbReference>
<protein>
    <recommendedName>
        <fullName evidence="1">GEVED domain-containing protein</fullName>
    </recommendedName>
</protein>
<dbReference type="Pfam" id="PF20009">
    <property type="entry name" value="GEVED"/>
    <property type="match status" value="1"/>
</dbReference>
<evidence type="ECO:0000259" key="1">
    <source>
        <dbReference type="Pfam" id="PF20009"/>
    </source>
</evidence>
<dbReference type="EMBL" id="CAJOBD010004467">
    <property type="protein sequence ID" value="CAF3995831.1"/>
    <property type="molecule type" value="Genomic_DNA"/>
</dbReference>
<accession>A0A819NJ86</accession>
<proteinExistence type="predicted"/>
<reference evidence="2" key="1">
    <citation type="submission" date="2021-02" db="EMBL/GenBank/DDBJ databases">
        <authorList>
            <person name="Nowell W R."/>
        </authorList>
    </citation>
    <scope>NUCLEOTIDE SEQUENCE</scope>
</reference>
<evidence type="ECO:0000313" key="2">
    <source>
        <dbReference type="EMBL" id="CAF3995831.1"/>
    </source>
</evidence>
<organism evidence="2 3">
    <name type="scientific">Rotaria sordida</name>
    <dbReference type="NCBI Taxonomy" id="392033"/>
    <lineage>
        <taxon>Eukaryota</taxon>
        <taxon>Metazoa</taxon>
        <taxon>Spiralia</taxon>
        <taxon>Gnathifera</taxon>
        <taxon>Rotifera</taxon>
        <taxon>Eurotatoria</taxon>
        <taxon>Bdelloidea</taxon>
        <taxon>Philodinida</taxon>
        <taxon>Philodinidae</taxon>
        <taxon>Rotaria</taxon>
    </lineage>
</organism>
<evidence type="ECO:0000313" key="3">
    <source>
        <dbReference type="Proteomes" id="UP000663836"/>
    </source>
</evidence>
<sequence length="317" mass="36228">HYTEYCECLSIVVTSTIMTPCNISIAKINLVIMAGEKGTEIRDDKLWNELAFGYKNQHHMAVTLFEHTVYLLRIQLDCSSQLRTELTETGCNLAQDVNVWIDLNDDEKFDQSEIGTPYRWPVSSYMGEVDIGDPYLTLSDTVCSQTSGKIVLVIMAGEQGSHIRDDTPKNTGIREDQNRHHMAITLYENTIYRICIQLDCDQRSVRGSFKVSCNLAYDVNVLIDLNNDKIFDESESRVPRRWPIRSTMTIGIYDLEIHIPSINERTMRSDSHLMRVVVKSSDEYTSKCGRTDYSETREYTVNIIPKTTTYGGGNTIF</sequence>
<feature type="domain" description="GEVED" evidence="1">
    <location>
        <begin position="219"/>
        <end position="302"/>
    </location>
</feature>
<dbReference type="Proteomes" id="UP000663836">
    <property type="component" value="Unassembled WGS sequence"/>
</dbReference>
<dbReference type="AlphaFoldDB" id="A0A819NJ86"/>
<gene>
    <name evidence="2" type="ORF">JBS370_LOCUS25988</name>
</gene>
<feature type="non-terminal residue" evidence="2">
    <location>
        <position position="1"/>
    </location>
</feature>
<name>A0A819NJ86_9BILA</name>
<comment type="caution">
    <text evidence="2">The sequence shown here is derived from an EMBL/GenBank/DDBJ whole genome shotgun (WGS) entry which is preliminary data.</text>
</comment>